<dbReference type="HOGENOM" id="CLU_010194_1_2_4"/>
<dbReference type="PANTHER" id="PTHR42879:SF2">
    <property type="entry name" value="3-OXOACYL-[ACYL-CARRIER-PROTEIN] REDUCTASE FABG"/>
    <property type="match status" value="1"/>
</dbReference>
<dbReference type="EMBL" id="CP000542">
    <property type="protein sequence ID" value="ABM60212.1"/>
    <property type="molecule type" value="Genomic_DNA"/>
</dbReference>
<dbReference type="KEGG" id="vei:Veis_4512"/>
<sequence length="278" mass="29262">MSSKGIDFGHAGPLREADPARNCKRFSGRAALLTAAARGIGLACALRLAAEGATVCVTDRDEDALAEAAALAQQAGLTLHTSVMDSSDVLDTATRIETLQQLLGPFDILVNNAGGSLHTPYHFMDETDAHWQSVIELNMLSAVWSCRAVLPGMVARGVGRIVNFGSKAGRFGSLIAGANYAAVKGAMASLTRQLALEYGAYGITVNCICPGIVMTARTRSLWSERRTPAERARVLDEIPLKRHCEVEDVAASVAFLASDDAAFITGATLDLNGGQAMA</sequence>
<dbReference type="InterPro" id="IPR050259">
    <property type="entry name" value="SDR"/>
</dbReference>
<dbReference type="CDD" id="cd05233">
    <property type="entry name" value="SDR_c"/>
    <property type="match status" value="1"/>
</dbReference>
<protein>
    <submittedName>
        <fullName evidence="2">Short-chain dehydrogenase/reductase SDR</fullName>
    </submittedName>
</protein>
<dbReference type="GeneID" id="76462812"/>
<gene>
    <name evidence="2" type="ordered locus">Veis_4512</name>
</gene>
<accession>A1WRF5</accession>
<dbReference type="OrthoDB" id="9786435at2"/>
<keyword evidence="3" id="KW-1185">Reference proteome</keyword>
<organism evidence="2 3">
    <name type="scientific">Verminephrobacter eiseniae (strain EF01-2)</name>
    <dbReference type="NCBI Taxonomy" id="391735"/>
    <lineage>
        <taxon>Bacteria</taxon>
        <taxon>Pseudomonadati</taxon>
        <taxon>Pseudomonadota</taxon>
        <taxon>Betaproteobacteria</taxon>
        <taxon>Burkholderiales</taxon>
        <taxon>Comamonadaceae</taxon>
        <taxon>Verminephrobacter</taxon>
    </lineage>
</organism>
<evidence type="ECO:0000313" key="3">
    <source>
        <dbReference type="Proteomes" id="UP000000374"/>
    </source>
</evidence>
<comment type="similarity">
    <text evidence="1">Belongs to the short-chain dehydrogenases/reductases (SDR) family.</text>
</comment>
<proteinExistence type="inferred from homology"/>
<dbReference type="InterPro" id="IPR002347">
    <property type="entry name" value="SDR_fam"/>
</dbReference>
<evidence type="ECO:0000256" key="1">
    <source>
        <dbReference type="ARBA" id="ARBA00006484"/>
    </source>
</evidence>
<dbReference type="Proteomes" id="UP000000374">
    <property type="component" value="Chromosome"/>
</dbReference>
<dbReference type="RefSeq" id="WP_011812196.1">
    <property type="nucleotide sequence ID" value="NC_008786.1"/>
</dbReference>
<dbReference type="Pfam" id="PF13561">
    <property type="entry name" value="adh_short_C2"/>
    <property type="match status" value="1"/>
</dbReference>
<name>A1WRF5_VEREI</name>
<dbReference type="InterPro" id="IPR036291">
    <property type="entry name" value="NAD(P)-bd_dom_sf"/>
</dbReference>
<dbReference type="PRINTS" id="PR00081">
    <property type="entry name" value="GDHRDH"/>
</dbReference>
<dbReference type="eggNOG" id="COG1028">
    <property type="taxonomic scope" value="Bacteria"/>
</dbReference>
<dbReference type="Gene3D" id="3.40.50.720">
    <property type="entry name" value="NAD(P)-binding Rossmann-like Domain"/>
    <property type="match status" value="1"/>
</dbReference>
<dbReference type="PANTHER" id="PTHR42879">
    <property type="entry name" value="3-OXOACYL-(ACYL-CARRIER-PROTEIN) REDUCTASE"/>
    <property type="match status" value="1"/>
</dbReference>
<dbReference type="PRINTS" id="PR00080">
    <property type="entry name" value="SDRFAMILY"/>
</dbReference>
<dbReference type="STRING" id="391735.Veis_4512"/>
<dbReference type="AlphaFoldDB" id="A1WRF5"/>
<dbReference type="SUPFAM" id="SSF51735">
    <property type="entry name" value="NAD(P)-binding Rossmann-fold domains"/>
    <property type="match status" value="1"/>
</dbReference>
<reference evidence="3" key="1">
    <citation type="submission" date="2006-12" db="EMBL/GenBank/DDBJ databases">
        <title>Complete sequence of chromosome 1 of Verminephrobacter eiseniae EF01-2.</title>
        <authorList>
            <person name="Copeland A."/>
            <person name="Lucas S."/>
            <person name="Lapidus A."/>
            <person name="Barry K."/>
            <person name="Detter J.C."/>
            <person name="Glavina del Rio T."/>
            <person name="Dalin E."/>
            <person name="Tice H."/>
            <person name="Pitluck S."/>
            <person name="Chertkov O."/>
            <person name="Brettin T."/>
            <person name="Bruce D."/>
            <person name="Han C."/>
            <person name="Tapia R."/>
            <person name="Gilna P."/>
            <person name="Schmutz J."/>
            <person name="Larimer F."/>
            <person name="Land M."/>
            <person name="Hauser L."/>
            <person name="Kyrpides N."/>
            <person name="Kim E."/>
            <person name="Stahl D."/>
            <person name="Richardson P."/>
        </authorList>
    </citation>
    <scope>NUCLEOTIDE SEQUENCE [LARGE SCALE GENOMIC DNA]</scope>
    <source>
        <strain evidence="3">EF01-2</strain>
    </source>
</reference>
<dbReference type="FunFam" id="3.40.50.720:FF:000084">
    <property type="entry name" value="Short-chain dehydrogenase reductase"/>
    <property type="match status" value="1"/>
</dbReference>
<evidence type="ECO:0000313" key="2">
    <source>
        <dbReference type="EMBL" id="ABM60212.1"/>
    </source>
</evidence>